<evidence type="ECO:0000256" key="1">
    <source>
        <dbReference type="ARBA" id="ARBA00007889"/>
    </source>
</evidence>
<reference evidence="8 9" key="1">
    <citation type="submission" date="2016-12" db="EMBL/GenBank/DDBJ databases">
        <title>Complete genome sequence of Thauera chlorobenzoica, a Betaproteobacterium degrading haloaromatics anaerobically to CO2 and halides.</title>
        <authorList>
            <person name="Goris T."/>
            <person name="Mergelsberg M."/>
            <person name="Boll M."/>
        </authorList>
    </citation>
    <scope>NUCLEOTIDE SEQUENCE [LARGE SCALE GENOMIC DNA]</scope>
    <source>
        <strain evidence="8 9">3CB1</strain>
    </source>
</reference>
<dbReference type="GO" id="GO:0017065">
    <property type="term" value="F:single-strand selective uracil DNA N-glycosylase activity"/>
    <property type="evidence" value="ECO:0007669"/>
    <property type="project" value="InterPro"/>
</dbReference>
<keyword evidence="2" id="KW-0227">DNA damage</keyword>
<dbReference type="InterPro" id="IPR036895">
    <property type="entry name" value="Uracil-DNA_glycosylase-like_sf"/>
</dbReference>
<dbReference type="GO" id="GO:0006284">
    <property type="term" value="P:base-excision repair"/>
    <property type="evidence" value="ECO:0007669"/>
    <property type="project" value="InterPro"/>
</dbReference>
<evidence type="ECO:0000313" key="9">
    <source>
        <dbReference type="Proteomes" id="UP000185739"/>
    </source>
</evidence>
<evidence type="ECO:0000313" key="8">
    <source>
        <dbReference type="EMBL" id="APR03993.1"/>
    </source>
</evidence>
<evidence type="ECO:0000256" key="3">
    <source>
        <dbReference type="ARBA" id="ARBA00022801"/>
    </source>
</evidence>
<evidence type="ECO:0000259" key="7">
    <source>
        <dbReference type="Pfam" id="PF03167"/>
    </source>
</evidence>
<feature type="domain" description="Uracil-DNA glycosylase-like" evidence="7">
    <location>
        <begin position="73"/>
        <end position="243"/>
    </location>
</feature>
<dbReference type="Pfam" id="PF03167">
    <property type="entry name" value="UDG"/>
    <property type="match status" value="1"/>
</dbReference>
<dbReference type="Gene3D" id="3.40.470.10">
    <property type="entry name" value="Uracil-DNA glycosylase-like domain"/>
    <property type="match status" value="1"/>
</dbReference>
<dbReference type="FunFam" id="3.40.470.10:FF:000005">
    <property type="entry name" value="Single-strand selective monofunctional uracil DNA glycosylase"/>
    <property type="match status" value="1"/>
</dbReference>
<dbReference type="EMBL" id="CP018839">
    <property type="protein sequence ID" value="APR03993.1"/>
    <property type="molecule type" value="Genomic_DNA"/>
</dbReference>
<dbReference type="GO" id="GO:0003677">
    <property type="term" value="F:DNA binding"/>
    <property type="evidence" value="ECO:0007669"/>
    <property type="project" value="UniProtKB-KW"/>
</dbReference>
<dbReference type="PANTHER" id="PTHR13235:SF2">
    <property type="entry name" value="SINGLE-STRAND SELECTIVE MONOFUNCTIONAL URACIL DNA GLYCOSYLASE"/>
    <property type="match status" value="1"/>
</dbReference>
<name>A0A1H5SUI6_9RHOO</name>
<dbReference type="STRING" id="96773.Tchl_1134"/>
<dbReference type="Proteomes" id="UP000185739">
    <property type="component" value="Chromosome"/>
</dbReference>
<dbReference type="CDD" id="cd19374">
    <property type="entry name" value="UDG-F3_SMUG1-like"/>
    <property type="match status" value="1"/>
</dbReference>
<keyword evidence="3" id="KW-0378">Hydrolase</keyword>
<proteinExistence type="inferred from homology"/>
<dbReference type="PANTHER" id="PTHR13235">
    <property type="entry name" value="SINGLE-STRAND SELECTIVE MONOFUNCTIONAL URACIL DNA GLYCOSYLASE"/>
    <property type="match status" value="1"/>
</dbReference>
<sequence>MPAPFHSPMPAPSHSPMPVPEPAPTMTAPTLITAARTLSAAVDAMRFGAPVTHVYNPLDYAWAIHHRYLERFGEGRKRVIFVGMNPGPFGMAQIGVPFGEIASARDWLGLEGAVGQPAQPNPKRPVEGFACPRSEVSGQRLWGLFRTRFGTPEAFFAAHFVANYCPLAFFEGGRNLTPDKLATAEQRPLLAACDAHLRTLVATLRPEWVIGIGNWAEKRATEALADLPGLRFGRILHPSPASPAANRGWAEAATRQLVELGVWQD</sequence>
<dbReference type="GO" id="GO:0000703">
    <property type="term" value="F:oxidized pyrimidine nucleobase lesion DNA N-glycosylase activity"/>
    <property type="evidence" value="ECO:0007669"/>
    <property type="project" value="TreeGrafter"/>
</dbReference>
<keyword evidence="4" id="KW-0238">DNA-binding</keyword>
<dbReference type="InterPro" id="IPR005122">
    <property type="entry name" value="Uracil-DNA_glycosylase-like"/>
</dbReference>
<protein>
    <submittedName>
        <fullName evidence="8">Uracil-DNA glycosylase, family 3</fullName>
    </submittedName>
</protein>
<dbReference type="AlphaFoldDB" id="A0A1H5SUI6"/>
<evidence type="ECO:0000256" key="2">
    <source>
        <dbReference type="ARBA" id="ARBA00022763"/>
    </source>
</evidence>
<feature type="compositionally biased region" description="Pro residues" evidence="6">
    <location>
        <begin position="1"/>
        <end position="23"/>
    </location>
</feature>
<gene>
    <name evidence="8" type="ORF">Tchl_1134</name>
</gene>
<evidence type="ECO:0000256" key="6">
    <source>
        <dbReference type="SAM" id="MobiDB-lite"/>
    </source>
</evidence>
<keyword evidence="5" id="KW-0234">DNA repair</keyword>
<dbReference type="KEGG" id="tcl:Tchl_1134"/>
<comment type="similarity">
    <text evidence="1">Belongs to the uracil-DNA glycosylase (UDG) superfamily. SMUG1 family.</text>
</comment>
<dbReference type="SUPFAM" id="SSF52141">
    <property type="entry name" value="Uracil-DNA glycosylase-like"/>
    <property type="match status" value="1"/>
</dbReference>
<evidence type="ECO:0000256" key="5">
    <source>
        <dbReference type="ARBA" id="ARBA00023204"/>
    </source>
</evidence>
<dbReference type="InterPro" id="IPR039134">
    <property type="entry name" value="SMUG1"/>
</dbReference>
<keyword evidence="9" id="KW-1185">Reference proteome</keyword>
<accession>A0A1H5SUI6</accession>
<organism evidence="8 9">
    <name type="scientific">Thauera chlorobenzoica</name>
    <dbReference type="NCBI Taxonomy" id="96773"/>
    <lineage>
        <taxon>Bacteria</taxon>
        <taxon>Pseudomonadati</taxon>
        <taxon>Pseudomonadota</taxon>
        <taxon>Betaproteobacteria</taxon>
        <taxon>Rhodocyclales</taxon>
        <taxon>Zoogloeaceae</taxon>
        <taxon>Thauera</taxon>
    </lineage>
</organism>
<evidence type="ECO:0000256" key="4">
    <source>
        <dbReference type="ARBA" id="ARBA00023125"/>
    </source>
</evidence>
<feature type="region of interest" description="Disordered" evidence="6">
    <location>
        <begin position="1"/>
        <end position="26"/>
    </location>
</feature>